<dbReference type="EMBL" id="JBGBPQ010000014">
    <property type="protein sequence ID" value="KAL1511635.1"/>
    <property type="molecule type" value="Genomic_DNA"/>
</dbReference>
<accession>A0AB34J423</accession>
<feature type="domain" description="C3H1-type" evidence="6">
    <location>
        <begin position="154"/>
        <end position="181"/>
    </location>
</feature>
<evidence type="ECO:0000256" key="3">
    <source>
        <dbReference type="ARBA" id="ARBA00022833"/>
    </source>
</evidence>
<proteinExistence type="predicted"/>
<dbReference type="PROSITE" id="PS50103">
    <property type="entry name" value="ZF_C3H1"/>
    <property type="match status" value="1"/>
</dbReference>
<dbReference type="Proteomes" id="UP001515480">
    <property type="component" value="Unassembled WGS sequence"/>
</dbReference>
<organism evidence="7 8">
    <name type="scientific">Prymnesium parvum</name>
    <name type="common">Toxic golden alga</name>
    <dbReference type="NCBI Taxonomy" id="97485"/>
    <lineage>
        <taxon>Eukaryota</taxon>
        <taxon>Haptista</taxon>
        <taxon>Haptophyta</taxon>
        <taxon>Prymnesiophyceae</taxon>
        <taxon>Prymnesiales</taxon>
        <taxon>Prymnesiaceae</taxon>
        <taxon>Prymnesium</taxon>
    </lineage>
</organism>
<dbReference type="Gene3D" id="4.10.1000.10">
    <property type="entry name" value="Zinc finger, CCCH-type"/>
    <property type="match status" value="1"/>
</dbReference>
<protein>
    <recommendedName>
        <fullName evidence="6">C3H1-type domain-containing protein</fullName>
    </recommendedName>
</protein>
<reference evidence="7 8" key="1">
    <citation type="journal article" date="2024" name="Science">
        <title>Giant polyketide synthase enzymes in the biosynthesis of giant marine polyether toxins.</title>
        <authorList>
            <person name="Fallon T.R."/>
            <person name="Shende V.V."/>
            <person name="Wierzbicki I.H."/>
            <person name="Pendleton A.L."/>
            <person name="Watervoot N.F."/>
            <person name="Auber R.P."/>
            <person name="Gonzalez D.J."/>
            <person name="Wisecaver J.H."/>
            <person name="Moore B.S."/>
        </authorList>
    </citation>
    <scope>NUCLEOTIDE SEQUENCE [LARGE SCALE GENOMIC DNA]</scope>
    <source>
        <strain evidence="7 8">12B1</strain>
    </source>
</reference>
<dbReference type="InterPro" id="IPR000571">
    <property type="entry name" value="Znf_CCCH"/>
</dbReference>
<evidence type="ECO:0000313" key="7">
    <source>
        <dbReference type="EMBL" id="KAL1511635.1"/>
    </source>
</evidence>
<dbReference type="SMART" id="SM00356">
    <property type="entry name" value="ZnF_C3H1"/>
    <property type="match status" value="1"/>
</dbReference>
<keyword evidence="8" id="KW-1185">Reference proteome</keyword>
<evidence type="ECO:0000256" key="5">
    <source>
        <dbReference type="SAM" id="MobiDB-lite"/>
    </source>
</evidence>
<evidence type="ECO:0000313" key="8">
    <source>
        <dbReference type="Proteomes" id="UP001515480"/>
    </source>
</evidence>
<dbReference type="Pfam" id="PF00642">
    <property type="entry name" value="zf-CCCH"/>
    <property type="match status" value="1"/>
</dbReference>
<dbReference type="GO" id="GO:0008270">
    <property type="term" value="F:zinc ion binding"/>
    <property type="evidence" value="ECO:0007669"/>
    <property type="project" value="UniProtKB-KW"/>
</dbReference>
<dbReference type="InterPro" id="IPR036855">
    <property type="entry name" value="Znf_CCCH_sf"/>
</dbReference>
<evidence type="ECO:0000256" key="4">
    <source>
        <dbReference type="PROSITE-ProRule" id="PRU00723"/>
    </source>
</evidence>
<name>A0AB34J423_PRYPA</name>
<evidence type="ECO:0000256" key="2">
    <source>
        <dbReference type="ARBA" id="ARBA00022771"/>
    </source>
</evidence>
<evidence type="ECO:0000259" key="6">
    <source>
        <dbReference type="PROSITE" id="PS50103"/>
    </source>
</evidence>
<comment type="caution">
    <text evidence="7">The sequence shown here is derived from an EMBL/GenBank/DDBJ whole genome shotgun (WGS) entry which is preliminary data.</text>
</comment>
<sequence>MPGRNERSQVGLDEVLEYCALLDQGAKDVPVKEAWETIVDRAEQDLREMTRAPTSYTLGNALQHEITPLTAAISHFKATYQAQKAANVATKRGSQAKREPNDDEPGGNGPEETYSRRQVSAMLKQVGVSQPNKWKKPKDKSGGEGSSVTVGGTPNGKALCRDFQAGRCQRGEQCRFQHVTAVEK</sequence>
<feature type="region of interest" description="Disordered" evidence="5">
    <location>
        <begin position="83"/>
        <end position="156"/>
    </location>
</feature>
<keyword evidence="2 4" id="KW-0863">Zinc-finger</keyword>
<keyword evidence="1 4" id="KW-0479">Metal-binding</keyword>
<gene>
    <name evidence="7" type="ORF">AB1Y20_006426</name>
</gene>
<evidence type="ECO:0000256" key="1">
    <source>
        <dbReference type="ARBA" id="ARBA00022723"/>
    </source>
</evidence>
<feature type="zinc finger region" description="C3H1-type" evidence="4">
    <location>
        <begin position="154"/>
        <end position="181"/>
    </location>
</feature>
<dbReference type="SUPFAM" id="SSF90229">
    <property type="entry name" value="CCCH zinc finger"/>
    <property type="match status" value="1"/>
</dbReference>
<dbReference type="AlphaFoldDB" id="A0AB34J423"/>
<keyword evidence="3 4" id="KW-0862">Zinc</keyword>